<dbReference type="RefSeq" id="WP_277190377.1">
    <property type="nucleotide sequence ID" value="NZ_JAROAV010000001.1"/>
</dbReference>
<sequence length="68" mass="7265">MFYAADDDAAASAVADLTAQGGWEPVRVGGVDDTSRIEVFGDLHQFGGLEGKVLSKREAEEKVRTRPA</sequence>
<organism evidence="1 2">
    <name type="scientific">Luteipulveratus flavus</name>
    <dbReference type="NCBI Taxonomy" id="3031728"/>
    <lineage>
        <taxon>Bacteria</taxon>
        <taxon>Bacillati</taxon>
        <taxon>Actinomycetota</taxon>
        <taxon>Actinomycetes</taxon>
        <taxon>Micrococcales</taxon>
        <taxon>Dermacoccaceae</taxon>
        <taxon>Luteipulveratus</taxon>
    </lineage>
</organism>
<protein>
    <recommendedName>
        <fullName evidence="3">SPOR domain-containing protein</fullName>
    </recommendedName>
</protein>
<evidence type="ECO:0008006" key="3">
    <source>
        <dbReference type="Google" id="ProtNLM"/>
    </source>
</evidence>
<evidence type="ECO:0000313" key="2">
    <source>
        <dbReference type="Proteomes" id="UP001528912"/>
    </source>
</evidence>
<proteinExistence type="predicted"/>
<gene>
    <name evidence="1" type="ORF">P4R38_00025</name>
</gene>
<evidence type="ECO:0000313" key="1">
    <source>
        <dbReference type="EMBL" id="MDF8262628.1"/>
    </source>
</evidence>
<name>A0ABT6C1Q8_9MICO</name>
<reference evidence="1 2" key="1">
    <citation type="submission" date="2023-03" db="EMBL/GenBank/DDBJ databases">
        <title>YIM 133296 draft genome.</title>
        <authorList>
            <person name="Xiong L."/>
        </authorList>
    </citation>
    <scope>NUCLEOTIDE SEQUENCE [LARGE SCALE GENOMIC DNA]</scope>
    <source>
        <strain evidence="1 2">YIM 133296</strain>
    </source>
</reference>
<keyword evidence="2" id="KW-1185">Reference proteome</keyword>
<accession>A0ABT6C1Q8</accession>
<dbReference type="EMBL" id="JAROAV010000001">
    <property type="protein sequence ID" value="MDF8262628.1"/>
    <property type="molecule type" value="Genomic_DNA"/>
</dbReference>
<dbReference type="Gene3D" id="3.40.50.720">
    <property type="entry name" value="NAD(P)-binding Rossmann-like Domain"/>
    <property type="match status" value="1"/>
</dbReference>
<comment type="caution">
    <text evidence="1">The sequence shown here is derived from an EMBL/GenBank/DDBJ whole genome shotgun (WGS) entry which is preliminary data.</text>
</comment>
<dbReference type="Proteomes" id="UP001528912">
    <property type="component" value="Unassembled WGS sequence"/>
</dbReference>